<comment type="caution">
    <text evidence="2">The sequence shown here is derived from an EMBL/GenBank/DDBJ whole genome shotgun (WGS) entry which is preliminary data.</text>
</comment>
<dbReference type="AlphaFoldDB" id="A0AAV9RH03"/>
<evidence type="ECO:0000313" key="3">
    <source>
        <dbReference type="Proteomes" id="UP001311232"/>
    </source>
</evidence>
<feature type="region of interest" description="Disordered" evidence="1">
    <location>
        <begin position="1"/>
        <end position="32"/>
    </location>
</feature>
<gene>
    <name evidence="2" type="ORF">CRENBAI_001580</name>
</gene>
<evidence type="ECO:0000256" key="1">
    <source>
        <dbReference type="SAM" id="MobiDB-lite"/>
    </source>
</evidence>
<keyword evidence="3" id="KW-1185">Reference proteome</keyword>
<evidence type="ECO:0000313" key="2">
    <source>
        <dbReference type="EMBL" id="KAK5608290.1"/>
    </source>
</evidence>
<protein>
    <submittedName>
        <fullName evidence="2">Uncharacterized protein</fullName>
    </submittedName>
</protein>
<sequence>MLLAGKEPDQLLYDPGDGETRPELRPKPQPGLSDTAVQAEELMSSLLLVVSGHNSGLLIIFLNQVLTSDQSSDQISVQDLKSEQAGRYKLRTGSVRVAQGK</sequence>
<reference evidence="2 3" key="1">
    <citation type="submission" date="2021-06" db="EMBL/GenBank/DDBJ databases">
        <authorList>
            <person name="Palmer J.M."/>
        </authorList>
    </citation>
    <scope>NUCLEOTIDE SEQUENCE [LARGE SCALE GENOMIC DNA]</scope>
    <source>
        <strain evidence="2 3">MEX-2019</strain>
        <tissue evidence="2">Muscle</tissue>
    </source>
</reference>
<dbReference type="Proteomes" id="UP001311232">
    <property type="component" value="Unassembled WGS sequence"/>
</dbReference>
<accession>A0AAV9RH03</accession>
<proteinExistence type="predicted"/>
<dbReference type="EMBL" id="JAHHUM010001831">
    <property type="protein sequence ID" value="KAK5608290.1"/>
    <property type="molecule type" value="Genomic_DNA"/>
</dbReference>
<name>A0AAV9RH03_9TELE</name>
<organism evidence="2 3">
    <name type="scientific">Crenichthys baileyi</name>
    <name type="common">White River springfish</name>
    <dbReference type="NCBI Taxonomy" id="28760"/>
    <lineage>
        <taxon>Eukaryota</taxon>
        <taxon>Metazoa</taxon>
        <taxon>Chordata</taxon>
        <taxon>Craniata</taxon>
        <taxon>Vertebrata</taxon>
        <taxon>Euteleostomi</taxon>
        <taxon>Actinopterygii</taxon>
        <taxon>Neopterygii</taxon>
        <taxon>Teleostei</taxon>
        <taxon>Neoteleostei</taxon>
        <taxon>Acanthomorphata</taxon>
        <taxon>Ovalentaria</taxon>
        <taxon>Atherinomorphae</taxon>
        <taxon>Cyprinodontiformes</taxon>
        <taxon>Goodeidae</taxon>
        <taxon>Crenichthys</taxon>
    </lineage>
</organism>